<reference evidence="9" key="2">
    <citation type="journal article" date="2019" name="IMA Fungus">
        <title>Genome sequencing and comparison of five Tilletia species to identify candidate genes for the detection of regulated species infecting wheat.</title>
        <authorList>
            <person name="Nguyen H.D.T."/>
            <person name="Sultana T."/>
            <person name="Kesanakurti P."/>
            <person name="Hambleton S."/>
        </authorList>
    </citation>
    <scope>NUCLEOTIDE SEQUENCE</scope>
    <source>
        <strain evidence="9">DAOMC 236416</strain>
    </source>
</reference>
<gene>
    <name evidence="9" type="ORF">A4X13_0g1711</name>
</gene>
<dbReference type="CDD" id="cd04301">
    <property type="entry name" value="NAT_SF"/>
    <property type="match status" value="1"/>
</dbReference>
<evidence type="ECO:0000256" key="1">
    <source>
        <dbReference type="ARBA" id="ARBA00004184"/>
    </source>
</evidence>
<dbReference type="EC" id="2.3.1.4" evidence="8"/>
<evidence type="ECO:0000313" key="10">
    <source>
        <dbReference type="Proteomes" id="UP000077521"/>
    </source>
</evidence>
<dbReference type="EMBL" id="LWDF02000072">
    <property type="protein sequence ID" value="KAE8258378.1"/>
    <property type="molecule type" value="Genomic_DNA"/>
</dbReference>
<dbReference type="InterPro" id="IPR000182">
    <property type="entry name" value="GNAT_dom"/>
</dbReference>
<proteinExistence type="inferred from homology"/>
<evidence type="ECO:0000256" key="6">
    <source>
        <dbReference type="ARBA" id="ARBA00023136"/>
    </source>
</evidence>
<keyword evidence="7 8" id="KW-0012">Acyltransferase</keyword>
<reference evidence="9" key="1">
    <citation type="submission" date="2016-04" db="EMBL/GenBank/DDBJ databases">
        <authorList>
            <person name="Nguyen H.D."/>
            <person name="Samba Siva P."/>
            <person name="Cullis J."/>
            <person name="Levesque C.A."/>
            <person name="Hambleton S."/>
        </authorList>
    </citation>
    <scope>NUCLEOTIDE SEQUENCE</scope>
    <source>
        <strain evidence="9">DAOMC 236416</strain>
    </source>
</reference>
<comment type="similarity">
    <text evidence="8">Belongs to the acetyltransferase family. GNA1 subfamily.</text>
</comment>
<dbReference type="GO" id="GO:0005789">
    <property type="term" value="C:endoplasmic reticulum membrane"/>
    <property type="evidence" value="ECO:0007669"/>
    <property type="project" value="UniProtKB-SubCell"/>
</dbReference>
<dbReference type="Pfam" id="PF00583">
    <property type="entry name" value="Acetyltransf_1"/>
    <property type="match status" value="1"/>
</dbReference>
<dbReference type="PROSITE" id="PS51186">
    <property type="entry name" value="GNAT"/>
    <property type="match status" value="1"/>
</dbReference>
<dbReference type="Proteomes" id="UP000077521">
    <property type="component" value="Unassembled WGS sequence"/>
</dbReference>
<dbReference type="AlphaFoldDB" id="A0A177TLJ3"/>
<comment type="subunit">
    <text evidence="3">Homodimer.</text>
</comment>
<evidence type="ECO:0000256" key="4">
    <source>
        <dbReference type="ARBA" id="ARBA00022679"/>
    </source>
</evidence>
<keyword evidence="6" id="KW-0472">Membrane</keyword>
<dbReference type="InterPro" id="IPR039143">
    <property type="entry name" value="GNPNAT1-like"/>
</dbReference>
<dbReference type="UniPathway" id="UPA00113">
    <property type="reaction ID" value="UER00529"/>
</dbReference>
<dbReference type="Gene3D" id="3.40.630.30">
    <property type="match status" value="1"/>
</dbReference>
<comment type="caution">
    <text evidence="9">The sequence shown here is derived from an EMBL/GenBank/DDBJ whole genome shotgun (WGS) entry which is preliminary data.</text>
</comment>
<dbReference type="GO" id="GO:0006048">
    <property type="term" value="P:UDP-N-acetylglucosamine biosynthetic process"/>
    <property type="evidence" value="ECO:0007669"/>
    <property type="project" value="UniProtKB-UniRule"/>
</dbReference>
<keyword evidence="4 8" id="KW-0808">Transferase</keyword>
<protein>
    <recommendedName>
        <fullName evidence="8">Glucosamine 6-phosphate N-acetyltransferase</fullName>
        <ecNumber evidence="8">2.3.1.4</ecNumber>
    </recommendedName>
</protein>
<dbReference type="SUPFAM" id="SSF55729">
    <property type="entry name" value="Acyl-CoA N-acyltransferases (Nat)"/>
    <property type="match status" value="1"/>
</dbReference>
<dbReference type="PANTHER" id="PTHR13355">
    <property type="entry name" value="GLUCOSAMINE 6-PHOSPHATE N-ACETYLTRANSFERASE"/>
    <property type="match status" value="1"/>
</dbReference>
<accession>A0A177TLJ3</accession>
<keyword evidence="5" id="KW-0256">Endoplasmic reticulum</keyword>
<dbReference type="PANTHER" id="PTHR13355:SF11">
    <property type="entry name" value="GLUCOSAMINE 6-PHOSPHATE N-ACETYLTRANSFERASE"/>
    <property type="match status" value="1"/>
</dbReference>
<evidence type="ECO:0000256" key="7">
    <source>
        <dbReference type="ARBA" id="ARBA00023315"/>
    </source>
</evidence>
<name>A0A177TLJ3_9BASI</name>
<dbReference type="FunFam" id="3.40.630.30:FF:000048">
    <property type="entry name" value="Glucosamine 6-phosphate N-acetyltransferase"/>
    <property type="match status" value="1"/>
</dbReference>
<comment type="subcellular location">
    <subcellularLocation>
        <location evidence="1">Endomembrane system</location>
        <topology evidence="1">Peripheral membrane protein</topology>
    </subcellularLocation>
    <subcellularLocation>
        <location evidence="2">Endoplasmic reticulum membrane</location>
    </subcellularLocation>
</comment>
<comment type="pathway">
    <text evidence="8">Nucleotide-sugar biosynthesis; UDP-N-acetyl-alpha-D-glucosamine biosynthesis; N-acetyl-alpha-D-glucosamine 1-phosphate from alpha-D-glucosamine 6-phosphate (route I): step 1/2.</text>
</comment>
<evidence type="ECO:0000256" key="8">
    <source>
        <dbReference type="RuleBase" id="RU365086"/>
    </source>
</evidence>
<comment type="catalytic activity">
    <reaction evidence="8">
        <text>D-glucosamine 6-phosphate + acetyl-CoA = N-acetyl-D-glucosamine 6-phosphate + CoA + H(+)</text>
        <dbReference type="Rhea" id="RHEA:10292"/>
        <dbReference type="ChEBI" id="CHEBI:15378"/>
        <dbReference type="ChEBI" id="CHEBI:57287"/>
        <dbReference type="ChEBI" id="CHEBI:57288"/>
        <dbReference type="ChEBI" id="CHEBI:57513"/>
        <dbReference type="ChEBI" id="CHEBI:58725"/>
        <dbReference type="EC" id="2.3.1.4"/>
    </reaction>
</comment>
<sequence length="181" mass="19749">MPLTPESELELAFDPALIPSSIHELVGPTLALRPLASDDYKRGHLQVLTILTTTPDVGAEAWTERFQALKRIPETYYPIVILDRDTDKVVAVGTLVLEYKFIRGLGKAGHIEDIAVDPSVQGKGLGKKVIVALTAISEGLGAYKVFLDCSEHNQAFYEKCGYKLAGVQMSKYAPTAAPKQH</sequence>
<organism evidence="9 10">
    <name type="scientific">Tilletia indica</name>
    <dbReference type="NCBI Taxonomy" id="43049"/>
    <lineage>
        <taxon>Eukaryota</taxon>
        <taxon>Fungi</taxon>
        <taxon>Dikarya</taxon>
        <taxon>Basidiomycota</taxon>
        <taxon>Ustilaginomycotina</taxon>
        <taxon>Exobasidiomycetes</taxon>
        <taxon>Tilletiales</taxon>
        <taxon>Tilletiaceae</taxon>
        <taxon>Tilletia</taxon>
    </lineage>
</organism>
<dbReference type="InterPro" id="IPR016181">
    <property type="entry name" value="Acyl_CoA_acyltransferase"/>
</dbReference>
<evidence type="ECO:0000256" key="3">
    <source>
        <dbReference type="ARBA" id="ARBA00011738"/>
    </source>
</evidence>
<dbReference type="GO" id="GO:0004343">
    <property type="term" value="F:glucosamine 6-phosphate N-acetyltransferase activity"/>
    <property type="evidence" value="ECO:0007669"/>
    <property type="project" value="UniProtKB-UniRule"/>
</dbReference>
<evidence type="ECO:0000313" key="9">
    <source>
        <dbReference type="EMBL" id="KAE8258378.1"/>
    </source>
</evidence>
<keyword evidence="10" id="KW-1185">Reference proteome</keyword>
<evidence type="ECO:0000256" key="5">
    <source>
        <dbReference type="ARBA" id="ARBA00022824"/>
    </source>
</evidence>
<evidence type="ECO:0000256" key="2">
    <source>
        <dbReference type="ARBA" id="ARBA00004586"/>
    </source>
</evidence>